<feature type="domain" description="PBP" evidence="3">
    <location>
        <begin position="20"/>
        <end position="246"/>
    </location>
</feature>
<name>A0A2T1HTE7_9HYPH</name>
<reference evidence="5" key="1">
    <citation type="submission" date="2018-03" db="EMBL/GenBank/DDBJ databases">
        <authorList>
            <person name="Sun L."/>
            <person name="Liu H."/>
            <person name="Chen W."/>
            <person name="Huang K."/>
            <person name="Liu W."/>
            <person name="Gao X."/>
        </authorList>
    </citation>
    <scope>NUCLEOTIDE SEQUENCE [LARGE SCALE GENOMIC DNA]</scope>
    <source>
        <strain evidence="5">SH9</strain>
    </source>
</reference>
<evidence type="ECO:0000313" key="4">
    <source>
        <dbReference type="EMBL" id="PSC04926.1"/>
    </source>
</evidence>
<proteinExistence type="predicted"/>
<evidence type="ECO:0000256" key="1">
    <source>
        <dbReference type="ARBA" id="ARBA00022729"/>
    </source>
</evidence>
<dbReference type="InterPro" id="IPR024370">
    <property type="entry name" value="PBP_domain"/>
</dbReference>
<dbReference type="RefSeq" id="WP_106336911.1">
    <property type="nucleotide sequence ID" value="NZ_PVZS01000010.1"/>
</dbReference>
<sequence length="265" mass="26951">MKTPLFPLVALGAALGFSNASAAGPLNVPGTGDGIEMLRAVGAAFTADNPEIPVAVPPSIGSGGAVVAVAGDREVIGRIARPLSDTEKAQGLVFTPVVRIPSAFFVHADAKVSELTSKQIADIYSGEVTNWKDVGGADLRIKVVRREDGDSTLAVLRASMPGWKDLVLTGKSKTALTTQEAVETVRAVEGSVGFGPYSSALKDTVAVVKIDGKAPTDPGYPSAVVMGLIHKASTVTADAKAFIAYTGGDKASAIISGLGGVPIAQ</sequence>
<dbReference type="PANTHER" id="PTHR30570:SF1">
    <property type="entry name" value="PHOSPHATE-BINDING PROTEIN PSTS"/>
    <property type="match status" value="1"/>
</dbReference>
<accession>A0A2T1HTE7</accession>
<feature type="signal peptide" evidence="2">
    <location>
        <begin position="1"/>
        <end position="22"/>
    </location>
</feature>
<keyword evidence="5" id="KW-1185">Reference proteome</keyword>
<dbReference type="Gene3D" id="3.40.190.10">
    <property type="entry name" value="Periplasmic binding protein-like II"/>
    <property type="match status" value="2"/>
</dbReference>
<comment type="caution">
    <text evidence="4">The sequence shown here is derived from an EMBL/GenBank/DDBJ whole genome shotgun (WGS) entry which is preliminary data.</text>
</comment>
<dbReference type="Proteomes" id="UP000239772">
    <property type="component" value="Unassembled WGS sequence"/>
</dbReference>
<dbReference type="SUPFAM" id="SSF53850">
    <property type="entry name" value="Periplasmic binding protein-like II"/>
    <property type="match status" value="1"/>
</dbReference>
<evidence type="ECO:0000256" key="2">
    <source>
        <dbReference type="SAM" id="SignalP"/>
    </source>
</evidence>
<organism evidence="4 5">
    <name type="scientific">Alsobacter soli</name>
    <dbReference type="NCBI Taxonomy" id="2109933"/>
    <lineage>
        <taxon>Bacteria</taxon>
        <taxon>Pseudomonadati</taxon>
        <taxon>Pseudomonadota</taxon>
        <taxon>Alphaproteobacteria</taxon>
        <taxon>Hyphomicrobiales</taxon>
        <taxon>Alsobacteraceae</taxon>
        <taxon>Alsobacter</taxon>
    </lineage>
</organism>
<dbReference type="Pfam" id="PF12849">
    <property type="entry name" value="PBP_like_2"/>
    <property type="match status" value="1"/>
</dbReference>
<dbReference type="EMBL" id="PVZS01000010">
    <property type="protein sequence ID" value="PSC04926.1"/>
    <property type="molecule type" value="Genomic_DNA"/>
</dbReference>
<feature type="chain" id="PRO_5015619233" evidence="2">
    <location>
        <begin position="23"/>
        <end position="265"/>
    </location>
</feature>
<gene>
    <name evidence="4" type="ORF">SLNSH_10760</name>
</gene>
<keyword evidence="1 2" id="KW-0732">Signal</keyword>
<dbReference type="OrthoDB" id="9790048at2"/>
<dbReference type="PANTHER" id="PTHR30570">
    <property type="entry name" value="PERIPLASMIC PHOSPHATE BINDING COMPONENT OF PHOSPHATE ABC TRANSPORTER"/>
    <property type="match status" value="1"/>
</dbReference>
<dbReference type="InterPro" id="IPR050811">
    <property type="entry name" value="Phosphate_ABC_transporter"/>
</dbReference>
<protein>
    <submittedName>
        <fullName evidence="4">Phosphate ABC transporter substrate-binding protein</fullName>
    </submittedName>
</protein>
<evidence type="ECO:0000259" key="3">
    <source>
        <dbReference type="Pfam" id="PF12849"/>
    </source>
</evidence>
<evidence type="ECO:0000313" key="5">
    <source>
        <dbReference type="Proteomes" id="UP000239772"/>
    </source>
</evidence>
<dbReference type="AlphaFoldDB" id="A0A2T1HTE7"/>